<reference evidence="2" key="1">
    <citation type="submission" date="2023-01" db="EMBL/GenBank/DDBJ databases">
        <title>Genome assembly of the deep-sea coral Lophelia pertusa.</title>
        <authorList>
            <person name="Herrera S."/>
            <person name="Cordes E."/>
        </authorList>
    </citation>
    <scope>NUCLEOTIDE SEQUENCE</scope>
    <source>
        <strain evidence="2">USNM1676648</strain>
        <tissue evidence="2">Polyp</tissue>
    </source>
</reference>
<keyword evidence="3" id="KW-1185">Reference proteome</keyword>
<dbReference type="Proteomes" id="UP001163046">
    <property type="component" value="Unassembled WGS sequence"/>
</dbReference>
<evidence type="ECO:0000313" key="3">
    <source>
        <dbReference type="Proteomes" id="UP001163046"/>
    </source>
</evidence>
<evidence type="ECO:0000313" key="2">
    <source>
        <dbReference type="EMBL" id="KAJ7382247.1"/>
    </source>
</evidence>
<evidence type="ECO:0000256" key="1">
    <source>
        <dbReference type="SAM" id="MobiDB-lite"/>
    </source>
</evidence>
<feature type="region of interest" description="Disordered" evidence="1">
    <location>
        <begin position="30"/>
        <end position="54"/>
    </location>
</feature>
<dbReference type="AlphaFoldDB" id="A0A9W9ZIE9"/>
<accession>A0A9W9ZIE9</accession>
<gene>
    <name evidence="2" type="ORF">OS493_036281</name>
</gene>
<name>A0A9W9ZIE9_9CNID</name>
<sequence length="124" mass="13722">MGTGTFPYSTGKRNSLTAFLISLLGKGTCETKERSNPGNYRIPTAPSKNSEFDRRRLMSSQPLDPRMAKGCNEDGPKVSVVNGLTVDIVDEVIQGWVPLYGSKATKERCSNPDRDFMISFPMQE</sequence>
<proteinExistence type="predicted"/>
<dbReference type="EMBL" id="MU825932">
    <property type="protein sequence ID" value="KAJ7382247.1"/>
    <property type="molecule type" value="Genomic_DNA"/>
</dbReference>
<comment type="caution">
    <text evidence="2">The sequence shown here is derived from an EMBL/GenBank/DDBJ whole genome shotgun (WGS) entry which is preliminary data.</text>
</comment>
<protein>
    <submittedName>
        <fullName evidence="2">Uncharacterized protein</fullName>
    </submittedName>
</protein>
<organism evidence="2 3">
    <name type="scientific">Desmophyllum pertusum</name>
    <dbReference type="NCBI Taxonomy" id="174260"/>
    <lineage>
        <taxon>Eukaryota</taxon>
        <taxon>Metazoa</taxon>
        <taxon>Cnidaria</taxon>
        <taxon>Anthozoa</taxon>
        <taxon>Hexacorallia</taxon>
        <taxon>Scleractinia</taxon>
        <taxon>Caryophylliina</taxon>
        <taxon>Caryophylliidae</taxon>
        <taxon>Desmophyllum</taxon>
    </lineage>
</organism>